<gene>
    <name evidence="1" type="ORF">SDC9_55040</name>
</gene>
<accession>A0A644WXU8</accession>
<comment type="caution">
    <text evidence="1">The sequence shown here is derived from an EMBL/GenBank/DDBJ whole genome shotgun (WGS) entry which is preliminary data.</text>
</comment>
<organism evidence="1">
    <name type="scientific">bioreactor metagenome</name>
    <dbReference type="NCBI Taxonomy" id="1076179"/>
    <lineage>
        <taxon>unclassified sequences</taxon>
        <taxon>metagenomes</taxon>
        <taxon>ecological metagenomes</taxon>
    </lineage>
</organism>
<proteinExistence type="predicted"/>
<dbReference type="AlphaFoldDB" id="A0A644WXU8"/>
<sequence length="65" mass="7622">MQTGSLDIIIVDSMRPWLKGYRNTLIAHLNEIRLRLKTMSADDDRFHDLSAERDEILKQLNPNNK</sequence>
<reference evidence="1" key="1">
    <citation type="submission" date="2019-08" db="EMBL/GenBank/DDBJ databases">
        <authorList>
            <person name="Kucharzyk K."/>
            <person name="Murdoch R.W."/>
            <person name="Higgins S."/>
            <person name="Loffler F."/>
        </authorList>
    </citation>
    <scope>NUCLEOTIDE SEQUENCE</scope>
</reference>
<dbReference type="EMBL" id="VSSQ01001483">
    <property type="protein sequence ID" value="MPM08726.1"/>
    <property type="molecule type" value="Genomic_DNA"/>
</dbReference>
<protein>
    <submittedName>
        <fullName evidence="1">Uncharacterized protein</fullName>
    </submittedName>
</protein>
<evidence type="ECO:0000313" key="1">
    <source>
        <dbReference type="EMBL" id="MPM08726.1"/>
    </source>
</evidence>
<name>A0A644WXU8_9ZZZZ</name>